<feature type="non-terminal residue" evidence="1">
    <location>
        <position position="1"/>
    </location>
</feature>
<dbReference type="HOGENOM" id="CLU_2111151_0_0_1"/>
<organism evidence="1 2">
    <name type="scientific">Caenorhabditis remanei</name>
    <name type="common">Caenorhabditis vulgaris</name>
    <dbReference type="NCBI Taxonomy" id="31234"/>
    <lineage>
        <taxon>Eukaryota</taxon>
        <taxon>Metazoa</taxon>
        <taxon>Ecdysozoa</taxon>
        <taxon>Nematoda</taxon>
        <taxon>Chromadorea</taxon>
        <taxon>Rhabditida</taxon>
        <taxon>Rhabditina</taxon>
        <taxon>Rhabditomorpha</taxon>
        <taxon>Rhabditoidea</taxon>
        <taxon>Rhabditidae</taxon>
        <taxon>Peloderinae</taxon>
        <taxon>Caenorhabditis</taxon>
    </lineage>
</organism>
<accession>A0A261BBZ0</accession>
<dbReference type="EMBL" id="NMWX01000001">
    <property type="protein sequence ID" value="OZG07824.1"/>
    <property type="molecule type" value="Genomic_DNA"/>
</dbReference>
<sequence>MNLAEQIPTERMEQLQIGVWENPNSDICEEDLENFGSKVPDKYRRHRTWQWILSLPDHYTPVPENDLKAVREALADSSDDSLDFNDHGSNNSKEDFNYPEFQADVPEAIDQAIQQ</sequence>
<name>A0A261BBZ0_CAERE</name>
<keyword evidence="2" id="KW-1185">Reference proteome</keyword>
<comment type="caution">
    <text evidence="1">The sequence shown here is derived from an EMBL/GenBank/DDBJ whole genome shotgun (WGS) entry which is preliminary data.</text>
</comment>
<evidence type="ECO:0000313" key="1">
    <source>
        <dbReference type="EMBL" id="OZG07824.1"/>
    </source>
</evidence>
<proteinExistence type="predicted"/>
<reference evidence="1" key="1">
    <citation type="submission" date="2017-08" db="EMBL/GenBank/DDBJ databases">
        <authorList>
            <person name="de Groot N.N."/>
        </authorList>
    </citation>
    <scope>NUCLEOTIDE SEQUENCE [LARGE SCALE GENOMIC DNA]</scope>
    <source>
        <strain evidence="1">PX439</strain>
    </source>
</reference>
<evidence type="ECO:0000313" key="2">
    <source>
        <dbReference type="Proteomes" id="UP000216624"/>
    </source>
</evidence>
<protein>
    <submittedName>
        <fullName evidence="1">Uncharacterized protein</fullName>
    </submittedName>
</protein>
<dbReference type="Proteomes" id="UP000216624">
    <property type="component" value="Unassembled WGS sequence"/>
</dbReference>
<gene>
    <name evidence="1" type="ORF">FL82_01482</name>
</gene>